<proteinExistence type="predicted"/>
<dbReference type="InterPro" id="IPR014710">
    <property type="entry name" value="RmlC-like_jellyroll"/>
</dbReference>
<sequence length="213" mass="23008">MALERAGQPIERAYFPRSGVGSTVVQGGNGRQIEVGLFGCDGMSGIASILQSRYAINDTFIQIEGDGLAIDADRLADLLGQSASLRRHLSRYVLAMMAQMAQTALSNAHSKLEERLAGWLLMCHDRSGNDNLALTHEFVALMLGVRRAGVTVGTHVLEGEGLIEAKRGRITILDRAGLEKRARDTYGAAEAEYARLIGFRGARQRAALAKTDP</sequence>
<dbReference type="SUPFAM" id="SSF51206">
    <property type="entry name" value="cAMP-binding domain-like"/>
    <property type="match status" value="1"/>
</dbReference>
<dbReference type="InterPro" id="IPR036390">
    <property type="entry name" value="WH_DNA-bd_sf"/>
</dbReference>
<reference evidence="5 6" key="1">
    <citation type="submission" date="2018-09" db="EMBL/GenBank/DDBJ databases">
        <title>Roseovarius spongiae sp. nov., isolated from a marine sponge.</title>
        <authorList>
            <person name="Zhuang L."/>
            <person name="Luo L."/>
        </authorList>
    </citation>
    <scope>NUCLEOTIDE SEQUENCE [LARGE SCALE GENOMIC DNA]</scope>
    <source>
        <strain evidence="5 6">HN-E21</strain>
    </source>
</reference>
<dbReference type="EMBL" id="RAPE01000006">
    <property type="protein sequence ID" value="RKF12735.1"/>
    <property type="molecule type" value="Genomic_DNA"/>
</dbReference>
<evidence type="ECO:0000313" key="5">
    <source>
        <dbReference type="EMBL" id="RKF12735.1"/>
    </source>
</evidence>
<dbReference type="GO" id="GO:0006355">
    <property type="term" value="P:regulation of DNA-templated transcription"/>
    <property type="evidence" value="ECO:0007669"/>
    <property type="project" value="InterPro"/>
</dbReference>
<dbReference type="Pfam" id="PF13545">
    <property type="entry name" value="HTH_Crp_2"/>
    <property type="match status" value="1"/>
</dbReference>
<dbReference type="GO" id="GO:0003677">
    <property type="term" value="F:DNA binding"/>
    <property type="evidence" value="ECO:0007669"/>
    <property type="project" value="UniProtKB-KW"/>
</dbReference>
<evidence type="ECO:0000313" key="6">
    <source>
        <dbReference type="Proteomes" id="UP000281128"/>
    </source>
</evidence>
<dbReference type="InterPro" id="IPR012318">
    <property type="entry name" value="HTH_CRP"/>
</dbReference>
<dbReference type="SUPFAM" id="SSF46785">
    <property type="entry name" value="Winged helix' DNA-binding domain"/>
    <property type="match status" value="1"/>
</dbReference>
<keyword evidence="6" id="KW-1185">Reference proteome</keyword>
<organism evidence="5 6">
    <name type="scientific">Roseovarius spongiae</name>
    <dbReference type="NCBI Taxonomy" id="2320272"/>
    <lineage>
        <taxon>Bacteria</taxon>
        <taxon>Pseudomonadati</taxon>
        <taxon>Pseudomonadota</taxon>
        <taxon>Alphaproteobacteria</taxon>
        <taxon>Rhodobacterales</taxon>
        <taxon>Roseobacteraceae</taxon>
        <taxon>Roseovarius</taxon>
    </lineage>
</organism>
<comment type="caution">
    <text evidence="5">The sequence shown here is derived from an EMBL/GenBank/DDBJ whole genome shotgun (WGS) entry which is preliminary data.</text>
</comment>
<name>A0A3A8ARZ9_9RHOB</name>
<feature type="domain" description="HTH crp-type" evidence="4">
    <location>
        <begin position="114"/>
        <end position="180"/>
    </location>
</feature>
<protein>
    <submittedName>
        <fullName evidence="5">Crp/Fnr family transcriptional regulator</fullName>
    </submittedName>
</protein>
<dbReference type="InterPro" id="IPR018490">
    <property type="entry name" value="cNMP-bd_dom_sf"/>
</dbReference>
<evidence type="ECO:0000256" key="1">
    <source>
        <dbReference type="ARBA" id="ARBA00023015"/>
    </source>
</evidence>
<evidence type="ECO:0000256" key="2">
    <source>
        <dbReference type="ARBA" id="ARBA00023125"/>
    </source>
</evidence>
<keyword evidence="2" id="KW-0238">DNA-binding</keyword>
<keyword evidence="3" id="KW-0804">Transcription</keyword>
<dbReference type="OrthoDB" id="7506088at2"/>
<dbReference type="Gene3D" id="2.60.120.10">
    <property type="entry name" value="Jelly Rolls"/>
    <property type="match status" value="1"/>
</dbReference>
<dbReference type="Proteomes" id="UP000281128">
    <property type="component" value="Unassembled WGS sequence"/>
</dbReference>
<evidence type="ECO:0000256" key="3">
    <source>
        <dbReference type="ARBA" id="ARBA00023163"/>
    </source>
</evidence>
<gene>
    <name evidence="5" type="ORF">D6850_16895</name>
</gene>
<keyword evidence="1" id="KW-0805">Transcription regulation</keyword>
<dbReference type="AlphaFoldDB" id="A0A3A8ARZ9"/>
<accession>A0A3A8ARZ9</accession>
<evidence type="ECO:0000259" key="4">
    <source>
        <dbReference type="Pfam" id="PF13545"/>
    </source>
</evidence>